<name>A0A5N3P4I5_9HYPH</name>
<reference evidence="1 2" key="1">
    <citation type="journal article" date="2019" name="Microorganisms">
        <title>Genome Insights into the Novel Species Microvirga brassicacearum, a Rapeseed Endophyte with Biotechnological Potential.</title>
        <authorList>
            <person name="Jimenez-Gomez A."/>
            <person name="Saati-Santamaria Z."/>
            <person name="Igual J.M."/>
            <person name="Rivas R."/>
            <person name="Mateos P.F."/>
            <person name="Garcia-Fraile P."/>
        </authorList>
    </citation>
    <scope>NUCLEOTIDE SEQUENCE [LARGE SCALE GENOMIC DNA]</scope>
    <source>
        <strain evidence="1 2">CDVBN77</strain>
    </source>
</reference>
<sequence length="98" mass="10646">MPYLWFSAPVAVLIKTGQCQEISHVEEAAEILLYHWPKSAYGDPICLAAQKACHSALTGKGEIENARSTFEAAARGRNFGEGVGAAFSTRERNFLSNS</sequence>
<accession>A0A5N3P4I5</accession>
<dbReference type="Pfam" id="PF06169">
    <property type="entry name" value="DUF982"/>
    <property type="match status" value="1"/>
</dbReference>
<dbReference type="AlphaFoldDB" id="A0A5N3P4I5"/>
<dbReference type="EMBL" id="VCMV01000064">
    <property type="protein sequence ID" value="KAB0264647.1"/>
    <property type="molecule type" value="Genomic_DNA"/>
</dbReference>
<evidence type="ECO:0000313" key="1">
    <source>
        <dbReference type="EMBL" id="KAB0264647.1"/>
    </source>
</evidence>
<evidence type="ECO:0000313" key="2">
    <source>
        <dbReference type="Proteomes" id="UP000325684"/>
    </source>
</evidence>
<protein>
    <submittedName>
        <fullName evidence="1">DUF982 domain-containing protein</fullName>
    </submittedName>
</protein>
<keyword evidence="2" id="KW-1185">Reference proteome</keyword>
<dbReference type="InterPro" id="IPR010385">
    <property type="entry name" value="DUF982"/>
</dbReference>
<organism evidence="1 2">
    <name type="scientific">Microvirga brassicacearum</name>
    <dbReference type="NCBI Taxonomy" id="2580413"/>
    <lineage>
        <taxon>Bacteria</taxon>
        <taxon>Pseudomonadati</taxon>
        <taxon>Pseudomonadota</taxon>
        <taxon>Alphaproteobacteria</taxon>
        <taxon>Hyphomicrobiales</taxon>
        <taxon>Methylobacteriaceae</taxon>
        <taxon>Microvirga</taxon>
    </lineage>
</organism>
<proteinExistence type="predicted"/>
<comment type="caution">
    <text evidence="1">The sequence shown here is derived from an EMBL/GenBank/DDBJ whole genome shotgun (WGS) entry which is preliminary data.</text>
</comment>
<dbReference type="Proteomes" id="UP000325684">
    <property type="component" value="Unassembled WGS sequence"/>
</dbReference>
<gene>
    <name evidence="1" type="ORF">FEZ63_22255</name>
</gene>
<dbReference type="RefSeq" id="WP_150948943.1">
    <property type="nucleotide sequence ID" value="NZ_VCMV01000064.1"/>
</dbReference>
<dbReference type="OrthoDB" id="8116604at2"/>
<dbReference type="Gene3D" id="6.10.250.730">
    <property type="match status" value="1"/>
</dbReference>